<feature type="domain" description="FUZ/MON1/HPS1 first Longin" evidence="3">
    <location>
        <begin position="159"/>
        <end position="255"/>
    </location>
</feature>
<feature type="compositionally biased region" description="Acidic residues" evidence="2">
    <location>
        <begin position="65"/>
        <end position="80"/>
    </location>
</feature>
<dbReference type="Pfam" id="PF19036">
    <property type="entry name" value="Fuz_longin_1"/>
    <property type="match status" value="1"/>
</dbReference>
<feature type="compositionally biased region" description="Polar residues" evidence="2">
    <location>
        <begin position="126"/>
        <end position="137"/>
    </location>
</feature>
<dbReference type="PANTHER" id="PTHR13027:SF7">
    <property type="entry name" value="VACUOLAR FUSION PROTEIN MON1 HOMOLOG"/>
    <property type="match status" value="1"/>
</dbReference>
<dbReference type="EMBL" id="JAIQCV010000004">
    <property type="protein sequence ID" value="KAH1106033.1"/>
    <property type="molecule type" value="Genomic_DNA"/>
</dbReference>
<dbReference type="GO" id="GO:0016192">
    <property type="term" value="P:vesicle-mediated transport"/>
    <property type="evidence" value="ECO:0007669"/>
    <property type="project" value="InterPro"/>
</dbReference>
<evidence type="ECO:0000313" key="4">
    <source>
        <dbReference type="EMBL" id="KAH1106033.1"/>
    </source>
</evidence>
<feature type="region of interest" description="Disordered" evidence="2">
    <location>
        <begin position="125"/>
        <end position="145"/>
    </location>
</feature>
<keyword evidence="5" id="KW-1185">Reference proteome</keyword>
<dbReference type="InterPro" id="IPR004353">
    <property type="entry name" value="Mon1"/>
</dbReference>
<evidence type="ECO:0000256" key="1">
    <source>
        <dbReference type="RuleBase" id="RU367048"/>
    </source>
</evidence>
<evidence type="ECO:0000259" key="3">
    <source>
        <dbReference type="Pfam" id="PF19036"/>
    </source>
</evidence>
<name>A0A9D4ABP7_9ROSI</name>
<dbReference type="GO" id="GO:0006623">
    <property type="term" value="P:protein targeting to vacuole"/>
    <property type="evidence" value="ECO:0007669"/>
    <property type="project" value="UniProtKB-UniRule"/>
</dbReference>
<evidence type="ECO:0000256" key="2">
    <source>
        <dbReference type="SAM" id="MobiDB-lite"/>
    </source>
</evidence>
<accession>A0A9D4ABP7</accession>
<comment type="similarity">
    <text evidence="1">Belongs to the MON1/SAND family.</text>
</comment>
<gene>
    <name evidence="4" type="ORF">J1N35_009801</name>
</gene>
<organism evidence="4 5">
    <name type="scientific">Gossypium stocksii</name>
    <dbReference type="NCBI Taxonomy" id="47602"/>
    <lineage>
        <taxon>Eukaryota</taxon>
        <taxon>Viridiplantae</taxon>
        <taxon>Streptophyta</taxon>
        <taxon>Embryophyta</taxon>
        <taxon>Tracheophyta</taxon>
        <taxon>Spermatophyta</taxon>
        <taxon>Magnoliopsida</taxon>
        <taxon>eudicotyledons</taxon>
        <taxon>Gunneridae</taxon>
        <taxon>Pentapetalae</taxon>
        <taxon>rosids</taxon>
        <taxon>malvids</taxon>
        <taxon>Malvales</taxon>
        <taxon>Malvaceae</taxon>
        <taxon>Malvoideae</taxon>
        <taxon>Gossypium</taxon>
    </lineage>
</organism>
<dbReference type="PRINTS" id="PR01546">
    <property type="entry name" value="YEAST73DUF"/>
</dbReference>
<comment type="caution">
    <text evidence="4">The sequence shown here is derived from an EMBL/GenBank/DDBJ whole genome shotgun (WGS) entry which is preliminary data.</text>
</comment>
<evidence type="ECO:0000313" key="5">
    <source>
        <dbReference type="Proteomes" id="UP000828251"/>
    </source>
</evidence>
<dbReference type="OrthoDB" id="1736359at2759"/>
<dbReference type="InterPro" id="IPR043972">
    <property type="entry name" value="FUZ/MON1/HPS1_longin_1"/>
</dbReference>
<proteinExistence type="inferred from homology"/>
<dbReference type="PANTHER" id="PTHR13027">
    <property type="entry name" value="SAND PROTEIN-RELATED"/>
    <property type="match status" value="1"/>
</dbReference>
<feature type="compositionally biased region" description="Polar residues" evidence="2">
    <location>
        <begin position="10"/>
        <end position="20"/>
    </location>
</feature>
<protein>
    <recommendedName>
        <fullName evidence="1">Vacuolar fusion protein MON1 homolog</fullName>
    </recommendedName>
</protein>
<comment type="function">
    <text evidence="1">Plays an important role in membrane trafficking through the secretory apparatus.</text>
</comment>
<feature type="region of interest" description="Disordered" evidence="2">
    <location>
        <begin position="1"/>
        <end position="105"/>
    </location>
</feature>
<sequence>MDSVSSSSSLDDFTQLSPNSDPKAVDQRFDLLSVTDEPIQSEPSHRGNADGFTDESLNPERSTGDEDDDQLGVEDQELVADEGPSSPNSCSYAGESGSASATSVSRIDAASDIDDIEIQEVRNESSFEGISYSQPSSGVPGKHRVDEDDASISWRKRKKHFFILSNSGKPIYSRYGDEHKLAGFSATLQAIISFMENGGDCVKLVKAGKHQVVFVVKGPVYLVCISCNEEPFESLKGQLELIYGQVVLTITLANL</sequence>
<dbReference type="AlphaFoldDB" id="A0A9D4ABP7"/>
<feature type="compositionally biased region" description="Polar residues" evidence="2">
    <location>
        <begin position="85"/>
        <end position="105"/>
    </location>
</feature>
<dbReference type="Proteomes" id="UP000828251">
    <property type="component" value="Unassembled WGS sequence"/>
</dbReference>
<reference evidence="4 5" key="1">
    <citation type="journal article" date="2021" name="Plant Biotechnol. J.">
        <title>Multi-omics assisted identification of the key and species-specific regulatory components of drought-tolerant mechanisms in Gossypium stocksii.</title>
        <authorList>
            <person name="Yu D."/>
            <person name="Ke L."/>
            <person name="Zhang D."/>
            <person name="Wu Y."/>
            <person name="Sun Y."/>
            <person name="Mei J."/>
            <person name="Sun J."/>
            <person name="Sun Y."/>
        </authorList>
    </citation>
    <scope>NUCLEOTIDE SEQUENCE [LARGE SCALE GENOMIC DNA]</scope>
    <source>
        <strain evidence="5">cv. E1</strain>
        <tissue evidence="4">Leaf</tissue>
    </source>
</reference>